<evidence type="ECO:0000256" key="1">
    <source>
        <dbReference type="SAM" id="Phobius"/>
    </source>
</evidence>
<evidence type="ECO:0000313" key="3">
    <source>
        <dbReference type="Proteomes" id="UP000813462"/>
    </source>
</evidence>
<sequence>MSTGRNLGSASFRKFFEKLKDDGFWDTRTRTITYPFLSSYTRSKWDGSGTGRVLLHKSIVVHGTMRAIAIHREALSVARVVAAMIGLSIILLLGVLDWDDCLSEILAWDTLACLAEIELPYFTTEITSPSSPFALSLTKHLQSIGAKMYGAFWCSHYLEQKQVNLCSVTFVLEADLNHEVNTIEKLMFGSEAAKLLNYVECFPDGYKKGTKILKACANAGIEGFPTWVINRQVLRG</sequence>
<dbReference type="Proteomes" id="UP000813462">
    <property type="component" value="Unassembled WGS sequence"/>
</dbReference>
<reference evidence="2" key="1">
    <citation type="journal article" date="2021" name="Front. Plant Sci.">
        <title>Chromosome-Scale Genome Assembly for Chinese Sour Jujube and Insights Into Its Genome Evolution and Domestication Signature.</title>
        <authorList>
            <person name="Shen L.-Y."/>
            <person name="Luo H."/>
            <person name="Wang X.-L."/>
            <person name="Wang X.-M."/>
            <person name="Qiu X.-J."/>
            <person name="Liu H."/>
            <person name="Zhou S.-S."/>
            <person name="Jia K.-H."/>
            <person name="Nie S."/>
            <person name="Bao Y.-T."/>
            <person name="Zhang R.-G."/>
            <person name="Yun Q.-Z."/>
            <person name="Chai Y.-H."/>
            <person name="Lu J.-Y."/>
            <person name="Li Y."/>
            <person name="Zhao S.-W."/>
            <person name="Mao J.-F."/>
            <person name="Jia S.-G."/>
            <person name="Mao Y.-M."/>
        </authorList>
    </citation>
    <scope>NUCLEOTIDE SEQUENCE</scope>
    <source>
        <strain evidence="2">AT0</strain>
        <tissue evidence="2">Leaf</tissue>
    </source>
</reference>
<keyword evidence="1" id="KW-1133">Transmembrane helix</keyword>
<accession>A0A978UVR2</accession>
<protein>
    <submittedName>
        <fullName evidence="2">Uncharacterized protein</fullName>
    </submittedName>
</protein>
<dbReference type="PANTHER" id="PTHR34573:SF1">
    <property type="entry name" value="VITAMIN K EPOXIDE REDUCTASE DOMAIN-CONTAINING PROTEIN"/>
    <property type="match status" value="1"/>
</dbReference>
<evidence type="ECO:0000313" key="2">
    <source>
        <dbReference type="EMBL" id="KAH7518962.1"/>
    </source>
</evidence>
<feature type="transmembrane region" description="Helical" evidence="1">
    <location>
        <begin position="74"/>
        <end position="96"/>
    </location>
</feature>
<dbReference type="Gene3D" id="3.40.30.10">
    <property type="entry name" value="Glutaredoxin"/>
    <property type="match status" value="1"/>
</dbReference>
<proteinExistence type="predicted"/>
<keyword evidence="1" id="KW-0472">Membrane</keyword>
<gene>
    <name evidence="2" type="ORF">FEM48_Zijuj09G0227100</name>
</gene>
<dbReference type="AlphaFoldDB" id="A0A978UVR2"/>
<dbReference type="PANTHER" id="PTHR34573">
    <property type="entry name" value="VKC DOMAIN-CONTAINING PROTEIN"/>
    <property type="match status" value="1"/>
</dbReference>
<comment type="caution">
    <text evidence="2">The sequence shown here is derived from an EMBL/GenBank/DDBJ whole genome shotgun (WGS) entry which is preliminary data.</text>
</comment>
<organism evidence="2 3">
    <name type="scientific">Ziziphus jujuba var. spinosa</name>
    <dbReference type="NCBI Taxonomy" id="714518"/>
    <lineage>
        <taxon>Eukaryota</taxon>
        <taxon>Viridiplantae</taxon>
        <taxon>Streptophyta</taxon>
        <taxon>Embryophyta</taxon>
        <taxon>Tracheophyta</taxon>
        <taxon>Spermatophyta</taxon>
        <taxon>Magnoliopsida</taxon>
        <taxon>eudicotyledons</taxon>
        <taxon>Gunneridae</taxon>
        <taxon>Pentapetalae</taxon>
        <taxon>rosids</taxon>
        <taxon>fabids</taxon>
        <taxon>Rosales</taxon>
        <taxon>Rhamnaceae</taxon>
        <taxon>Paliureae</taxon>
        <taxon>Ziziphus</taxon>
    </lineage>
</organism>
<keyword evidence="1" id="KW-0812">Transmembrane</keyword>
<name>A0A978UVR2_ZIZJJ</name>
<dbReference type="EMBL" id="JAEACU010000009">
    <property type="protein sequence ID" value="KAH7518962.1"/>
    <property type="molecule type" value="Genomic_DNA"/>
</dbReference>